<dbReference type="GO" id="GO:0007234">
    <property type="term" value="P:osmosensory signaling via phosphorelay pathway"/>
    <property type="evidence" value="ECO:0007669"/>
    <property type="project" value="TreeGrafter"/>
</dbReference>
<dbReference type="InterPro" id="IPR013654">
    <property type="entry name" value="PAS_2"/>
</dbReference>
<dbReference type="InterPro" id="IPR005467">
    <property type="entry name" value="His_kinase_dom"/>
</dbReference>
<dbReference type="PANTHER" id="PTHR42878">
    <property type="entry name" value="TWO-COMPONENT HISTIDINE KINASE"/>
    <property type="match status" value="1"/>
</dbReference>
<dbReference type="SUPFAM" id="SSF55874">
    <property type="entry name" value="ATPase domain of HSP90 chaperone/DNA topoisomerase II/histidine kinase"/>
    <property type="match status" value="1"/>
</dbReference>
<dbReference type="PROSITE" id="PS50046">
    <property type="entry name" value="PHYTOCHROME_2"/>
    <property type="match status" value="1"/>
</dbReference>
<evidence type="ECO:0000256" key="6">
    <source>
        <dbReference type="ARBA" id="ARBA00022553"/>
    </source>
</evidence>
<dbReference type="Pfam" id="PF08446">
    <property type="entry name" value="PAS_2"/>
    <property type="match status" value="1"/>
</dbReference>
<dbReference type="GO" id="GO:0009584">
    <property type="term" value="P:detection of visible light"/>
    <property type="evidence" value="ECO:0007669"/>
    <property type="project" value="InterPro"/>
</dbReference>
<evidence type="ECO:0000256" key="3">
    <source>
        <dbReference type="ARBA" id="ARBA00006402"/>
    </source>
</evidence>
<dbReference type="Gene3D" id="3.30.450.270">
    <property type="match status" value="1"/>
</dbReference>
<evidence type="ECO:0000256" key="2">
    <source>
        <dbReference type="ARBA" id="ARBA00004429"/>
    </source>
</evidence>
<comment type="catalytic activity">
    <reaction evidence="1">
        <text>ATP + protein L-histidine = ADP + protein N-phospho-L-histidine.</text>
        <dbReference type="EC" id="2.7.13.3"/>
    </reaction>
</comment>
<dbReference type="PRINTS" id="PR01033">
    <property type="entry name" value="PHYTOCHROME"/>
</dbReference>
<dbReference type="InterPro" id="IPR029016">
    <property type="entry name" value="GAF-like_dom_sf"/>
</dbReference>
<dbReference type="InterPro" id="IPR035965">
    <property type="entry name" value="PAS-like_dom_sf"/>
</dbReference>
<evidence type="ECO:0000313" key="15">
    <source>
        <dbReference type="Proteomes" id="UP000252884"/>
    </source>
</evidence>
<keyword evidence="9 14" id="KW-0418">Kinase</keyword>
<dbReference type="Gene3D" id="3.30.450.40">
    <property type="match status" value="1"/>
</dbReference>
<dbReference type="RefSeq" id="WP_114469124.1">
    <property type="nucleotide sequence ID" value="NZ_QPJK01000005.1"/>
</dbReference>
<evidence type="ECO:0000256" key="7">
    <source>
        <dbReference type="ARBA" id="ARBA00022606"/>
    </source>
</evidence>
<protein>
    <recommendedName>
        <fullName evidence="4">histidine kinase</fullName>
        <ecNumber evidence="4">2.7.13.3</ecNumber>
    </recommendedName>
</protein>
<evidence type="ECO:0000256" key="9">
    <source>
        <dbReference type="ARBA" id="ARBA00022777"/>
    </source>
</evidence>
<keyword evidence="15" id="KW-1185">Reference proteome</keyword>
<dbReference type="Proteomes" id="UP000252884">
    <property type="component" value="Unassembled WGS sequence"/>
</dbReference>
<dbReference type="InterPro" id="IPR003018">
    <property type="entry name" value="GAF"/>
</dbReference>
<dbReference type="PANTHER" id="PTHR42878:SF15">
    <property type="entry name" value="BACTERIOPHYTOCHROME"/>
    <property type="match status" value="1"/>
</dbReference>
<dbReference type="InterPro" id="IPR043150">
    <property type="entry name" value="Phytochrome_PHY_sf"/>
</dbReference>
<dbReference type="GO" id="GO:0030295">
    <property type="term" value="F:protein kinase activator activity"/>
    <property type="evidence" value="ECO:0007669"/>
    <property type="project" value="TreeGrafter"/>
</dbReference>
<dbReference type="PROSITE" id="PS50109">
    <property type="entry name" value="HIS_KIN"/>
    <property type="match status" value="1"/>
</dbReference>
<dbReference type="SUPFAM" id="SSF47384">
    <property type="entry name" value="Homodimeric domain of signal transducing histidine kinase"/>
    <property type="match status" value="1"/>
</dbReference>
<dbReference type="AlphaFoldDB" id="A0A368XQA7"/>
<dbReference type="EMBL" id="QPJK01000005">
    <property type="protein sequence ID" value="RCW70153.1"/>
    <property type="molecule type" value="Genomic_DNA"/>
</dbReference>
<dbReference type="Gene3D" id="3.30.450.20">
    <property type="entry name" value="PAS domain"/>
    <property type="match status" value="1"/>
</dbReference>
<dbReference type="InterPro" id="IPR003661">
    <property type="entry name" value="HisK_dim/P_dom"/>
</dbReference>
<dbReference type="GO" id="GO:0000155">
    <property type="term" value="F:phosphorelay sensor kinase activity"/>
    <property type="evidence" value="ECO:0007669"/>
    <property type="project" value="InterPro"/>
</dbReference>
<dbReference type="Pfam" id="PF00512">
    <property type="entry name" value="HisKA"/>
    <property type="match status" value="1"/>
</dbReference>
<evidence type="ECO:0000256" key="10">
    <source>
        <dbReference type="ARBA" id="ARBA00022991"/>
    </source>
</evidence>
<feature type="domain" description="Histidine kinase" evidence="13">
    <location>
        <begin position="511"/>
        <end position="726"/>
    </location>
</feature>
<evidence type="ECO:0000256" key="5">
    <source>
        <dbReference type="ARBA" id="ARBA00022543"/>
    </source>
</evidence>
<organism evidence="14 15">
    <name type="scientific">Pseudorhodoferax soli</name>
    <dbReference type="NCBI Taxonomy" id="545864"/>
    <lineage>
        <taxon>Bacteria</taxon>
        <taxon>Pseudomonadati</taxon>
        <taxon>Pseudomonadota</taxon>
        <taxon>Betaproteobacteria</taxon>
        <taxon>Burkholderiales</taxon>
        <taxon>Comamonadaceae</taxon>
    </lineage>
</organism>
<keyword evidence="7" id="KW-0716">Sensory transduction</keyword>
<keyword evidence="5" id="KW-0600">Photoreceptor protein</keyword>
<dbReference type="SMART" id="SM00387">
    <property type="entry name" value="HATPase_c"/>
    <property type="match status" value="1"/>
</dbReference>
<keyword evidence="8" id="KW-0808">Transferase</keyword>
<dbReference type="InterPro" id="IPR050351">
    <property type="entry name" value="BphY/WalK/GraS-like"/>
</dbReference>
<dbReference type="EC" id="2.7.13.3" evidence="4"/>
<gene>
    <name evidence="14" type="ORF">DES41_10591</name>
</gene>
<dbReference type="InterPro" id="IPR013515">
    <property type="entry name" value="Phytochrome_cen-reg"/>
</dbReference>
<dbReference type="SUPFAM" id="SSF55785">
    <property type="entry name" value="PYP-like sensor domain (PAS domain)"/>
    <property type="match status" value="1"/>
</dbReference>
<dbReference type="InterPro" id="IPR036097">
    <property type="entry name" value="HisK_dim/P_sf"/>
</dbReference>
<dbReference type="CDD" id="cd00082">
    <property type="entry name" value="HisKA"/>
    <property type="match status" value="1"/>
</dbReference>
<reference evidence="14 15" key="1">
    <citation type="submission" date="2018-07" db="EMBL/GenBank/DDBJ databases">
        <title>Genomic Encyclopedia of Type Strains, Phase IV (KMG-IV): sequencing the most valuable type-strain genomes for metagenomic binning, comparative biology and taxonomic classification.</title>
        <authorList>
            <person name="Goeker M."/>
        </authorList>
    </citation>
    <scope>NUCLEOTIDE SEQUENCE [LARGE SCALE GENOMIC DNA]</scope>
    <source>
        <strain evidence="14 15">DSM 21634</strain>
    </source>
</reference>
<dbReference type="InterPro" id="IPR016132">
    <property type="entry name" value="Phyto_chromo_attachment"/>
</dbReference>
<comment type="caution">
    <text evidence="14">The sequence shown here is derived from an EMBL/GenBank/DDBJ whole genome shotgun (WGS) entry which is preliminary data.</text>
</comment>
<dbReference type="Pfam" id="PF01590">
    <property type="entry name" value="GAF"/>
    <property type="match status" value="1"/>
</dbReference>
<proteinExistence type="inferred from homology"/>
<comment type="similarity">
    <text evidence="3">In the N-terminal section; belongs to the phytochrome family.</text>
</comment>
<keyword evidence="10" id="KW-0157">Chromophore</keyword>
<evidence type="ECO:0000259" key="12">
    <source>
        <dbReference type="PROSITE" id="PS50046"/>
    </source>
</evidence>
<dbReference type="Pfam" id="PF00360">
    <property type="entry name" value="PHY"/>
    <property type="match status" value="1"/>
</dbReference>
<dbReference type="SMART" id="SM00388">
    <property type="entry name" value="HisKA"/>
    <property type="match status" value="1"/>
</dbReference>
<accession>A0A368XQA7</accession>
<dbReference type="Gene3D" id="3.30.565.10">
    <property type="entry name" value="Histidine kinase-like ATPase, C-terminal domain"/>
    <property type="match status" value="1"/>
</dbReference>
<dbReference type="SMART" id="SM00065">
    <property type="entry name" value="GAF"/>
    <property type="match status" value="1"/>
</dbReference>
<dbReference type="Pfam" id="PF02518">
    <property type="entry name" value="HATPase_c"/>
    <property type="match status" value="1"/>
</dbReference>
<evidence type="ECO:0000259" key="13">
    <source>
        <dbReference type="PROSITE" id="PS50109"/>
    </source>
</evidence>
<dbReference type="FunFam" id="3.30.565.10:FF:000006">
    <property type="entry name" value="Sensor histidine kinase WalK"/>
    <property type="match status" value="1"/>
</dbReference>
<keyword evidence="11" id="KW-0675">Receptor</keyword>
<dbReference type="InterPro" id="IPR001294">
    <property type="entry name" value="Phytochrome"/>
</dbReference>
<dbReference type="InterPro" id="IPR036890">
    <property type="entry name" value="HATPase_C_sf"/>
</dbReference>
<dbReference type="GO" id="GO:0000156">
    <property type="term" value="F:phosphorelay response regulator activity"/>
    <property type="evidence" value="ECO:0007669"/>
    <property type="project" value="TreeGrafter"/>
</dbReference>
<dbReference type="GO" id="GO:0005886">
    <property type="term" value="C:plasma membrane"/>
    <property type="evidence" value="ECO:0007669"/>
    <property type="project" value="UniProtKB-SubCell"/>
</dbReference>
<dbReference type="Gene3D" id="1.10.287.130">
    <property type="match status" value="1"/>
</dbReference>
<evidence type="ECO:0000256" key="1">
    <source>
        <dbReference type="ARBA" id="ARBA00000085"/>
    </source>
</evidence>
<dbReference type="OrthoDB" id="9808408at2"/>
<dbReference type="GO" id="GO:0009881">
    <property type="term" value="F:photoreceptor activity"/>
    <property type="evidence" value="ECO:0007669"/>
    <property type="project" value="UniProtKB-KW"/>
</dbReference>
<dbReference type="SUPFAM" id="SSF55781">
    <property type="entry name" value="GAF domain-like"/>
    <property type="match status" value="2"/>
</dbReference>
<sequence length="728" mass="78873">MTADALPSDLAACDLEPIRWPGAIQPHGRMLVLDAQTLQPVAASAGWPAPDHAAVLEALDRTALSSLPAAGPGMSPISLGSVQLPGRAAQEVSAHRTASHVIVECEDASPQDHGPSRIYALARNFLSRLNEARDLPALCLLAAEEMRRVSGFGRALVYRFDDDGHGEVLAETLEPDYDSYLGHHFPASDIPRQARALYLLNHFRLIPDAGYAPVPLLGLEGCAASQVDLSHALLRSVSPVHVEYMRNMGTLASMSVSIVVDGKLWGLVSCHNHAPRTLGPNARAACEHLGQLLSLQIGALQAAEEAAARLELRQLTLSLVAQLAESDGTLSRLVQAGGLLRLARASGAAVVLDEAVWTVGTTPPPAELEALAHWVAARGEDIYASDELARDFGGSPALRENAAGVLAVSISQVHRHVILWFRPEIVRTVRWAGNPRKAVDEAGRIHPRKSFDSWVERLGGRSARWLPSELAAARELRDALIGIVLRRAQEMADAATALGRVNKELEAFSYTVSHDLRAPMRHIAGYADLVLEMDGAHVSERGRRYLGHVKEAAAYAGQLVDALLDFSRLGRAALKPRSVDMVAMVADLVRELRRDEPGRNVQWDVAPDLPALHADPFLLQVATRNLLANAQKYTRRQPAPRITVRAVVREDGVGLEVEDNGVGFEMKYVEKLFGVFQRLHATEEFEGTGIGLANVKRIVERHGGEVWARGAPQQGAAFGFVLPRSPIH</sequence>
<evidence type="ECO:0000256" key="8">
    <source>
        <dbReference type="ARBA" id="ARBA00022679"/>
    </source>
</evidence>
<evidence type="ECO:0000313" key="14">
    <source>
        <dbReference type="EMBL" id="RCW70153.1"/>
    </source>
</evidence>
<dbReference type="GO" id="GO:0006355">
    <property type="term" value="P:regulation of DNA-templated transcription"/>
    <property type="evidence" value="ECO:0007669"/>
    <property type="project" value="InterPro"/>
</dbReference>
<comment type="subcellular location">
    <subcellularLocation>
        <location evidence="2">Cell inner membrane</location>
        <topology evidence="2">Multi-pass membrane protein</topology>
    </subcellularLocation>
</comment>
<keyword evidence="6" id="KW-0597">Phosphoprotein</keyword>
<evidence type="ECO:0000256" key="11">
    <source>
        <dbReference type="ARBA" id="ARBA00023170"/>
    </source>
</evidence>
<dbReference type="InterPro" id="IPR003594">
    <property type="entry name" value="HATPase_dom"/>
</dbReference>
<evidence type="ECO:0000256" key="4">
    <source>
        <dbReference type="ARBA" id="ARBA00012438"/>
    </source>
</evidence>
<feature type="domain" description="Phytochrome chromophore attachment site" evidence="12">
    <location>
        <begin position="134"/>
        <end position="291"/>
    </location>
</feature>
<name>A0A368XQA7_9BURK</name>